<reference evidence="1 2" key="1">
    <citation type="journal article" date="2017" name="BMC Genomics">
        <title>Genomic analysis of methanogenic archaea reveals a shift towards energy conservation.</title>
        <authorList>
            <person name="Gilmore S.P."/>
            <person name="Henske J.K."/>
            <person name="Sexton J.A."/>
            <person name="Solomon K.V."/>
            <person name="Seppala S."/>
            <person name="Yoo J.I."/>
            <person name="Huyett L.M."/>
            <person name="Pressman A."/>
            <person name="Cogan J.Z."/>
            <person name="Kivenson V."/>
            <person name="Peng X."/>
            <person name="Tan Y."/>
            <person name="Valentine D.L."/>
            <person name="O'Malley M.A."/>
        </authorList>
    </citation>
    <scope>NUCLEOTIDE SEQUENCE [LARGE SCALE GENOMIC DNA]</scope>
    <source>
        <strain evidence="1 2">MC-15</strain>
    </source>
</reference>
<dbReference type="Proteomes" id="UP000218164">
    <property type="component" value="Unassembled WGS sequence"/>
</dbReference>
<organism evidence="1 2">
    <name type="scientific">Methanosarcina spelaei</name>
    <dbReference type="NCBI Taxonomy" id="1036679"/>
    <lineage>
        <taxon>Archaea</taxon>
        <taxon>Methanobacteriati</taxon>
        <taxon>Methanobacteriota</taxon>
        <taxon>Stenosarchaea group</taxon>
        <taxon>Methanomicrobia</taxon>
        <taxon>Methanosarcinales</taxon>
        <taxon>Methanosarcinaceae</taxon>
        <taxon>Methanosarcina</taxon>
    </lineage>
</organism>
<proteinExistence type="predicted"/>
<evidence type="ECO:0000313" key="2">
    <source>
        <dbReference type="Proteomes" id="UP000218164"/>
    </source>
</evidence>
<comment type="caution">
    <text evidence="1">The sequence shown here is derived from an EMBL/GenBank/DDBJ whole genome shotgun (WGS) entry which is preliminary data.</text>
</comment>
<dbReference type="EMBL" id="LMVP01000077">
    <property type="protein sequence ID" value="PAV13568.1"/>
    <property type="molecule type" value="Genomic_DNA"/>
</dbReference>
<gene>
    <name evidence="1" type="ORF">ASJ81_17350</name>
</gene>
<dbReference type="RefSeq" id="WP_095643630.1">
    <property type="nucleotide sequence ID" value="NZ_LMVP01000077.1"/>
</dbReference>
<protein>
    <submittedName>
        <fullName evidence="1">Uncharacterized protein</fullName>
    </submittedName>
</protein>
<evidence type="ECO:0000313" key="1">
    <source>
        <dbReference type="EMBL" id="PAV13568.1"/>
    </source>
</evidence>
<dbReference type="AlphaFoldDB" id="A0A2A2HW82"/>
<keyword evidence="2" id="KW-1185">Reference proteome</keyword>
<sequence length="99" mass="11960">MATLKGELNRELNRIKATQYRQRISRYGRKAVYALEPKEPLKFKPWFLQGIEYYQKEKGFTFEVLCPGLLRVKRPGQTTLLRTYKDFVREYKNDYLSKF</sequence>
<name>A0A2A2HW82_9EURY</name>
<accession>A0A2A2HW82</accession>
<dbReference type="OrthoDB" id="382139at2157"/>